<dbReference type="SUPFAM" id="SSF52833">
    <property type="entry name" value="Thioredoxin-like"/>
    <property type="match status" value="1"/>
</dbReference>
<dbReference type="PANTHER" id="PTHR46762">
    <property type="entry name" value="NUCLEOREDOXIN-LIKE PROTEIN 2"/>
    <property type="match status" value="1"/>
</dbReference>
<name>A0A913X7J6_EXADI</name>
<dbReference type="InterPro" id="IPR013766">
    <property type="entry name" value="Thioredoxin_domain"/>
</dbReference>
<sequence length="171" mass="19341">MSTVILEGMNVFSGRQLRRRSGVIVYPEEVLQNKVVALYFSASWCPPCQQFTPILKAFYDELHANGLPFEVVFISSDKTEEDLDSNMKESHGDWLAVPFGNEITRELKQRYHITLIPKLVIIDDEGEVVTMMGRREVTEIGPKCFNQWSHVVGVARGEVATTNTKGTSNDF</sequence>
<dbReference type="InterPro" id="IPR036249">
    <property type="entry name" value="Thioredoxin-like_sf"/>
</dbReference>
<dbReference type="Gene3D" id="3.40.30.10">
    <property type="entry name" value="Glutaredoxin"/>
    <property type="match status" value="1"/>
</dbReference>
<organism evidence="2 3">
    <name type="scientific">Exaiptasia diaphana</name>
    <name type="common">Tropical sea anemone</name>
    <name type="synonym">Aiptasia pulchella</name>
    <dbReference type="NCBI Taxonomy" id="2652724"/>
    <lineage>
        <taxon>Eukaryota</taxon>
        <taxon>Metazoa</taxon>
        <taxon>Cnidaria</taxon>
        <taxon>Anthozoa</taxon>
        <taxon>Hexacorallia</taxon>
        <taxon>Actiniaria</taxon>
        <taxon>Aiptasiidae</taxon>
        <taxon>Exaiptasia</taxon>
    </lineage>
</organism>
<dbReference type="Pfam" id="PF13905">
    <property type="entry name" value="Thioredoxin_8"/>
    <property type="match status" value="1"/>
</dbReference>
<dbReference type="PANTHER" id="PTHR46762:SF1">
    <property type="entry name" value="NUCLEOREDOXIN-LIKE PROTEIN 2"/>
    <property type="match status" value="1"/>
</dbReference>
<proteinExistence type="predicted"/>
<evidence type="ECO:0000313" key="2">
    <source>
        <dbReference type="EnsemblMetazoa" id="XP_020900119.1"/>
    </source>
</evidence>
<dbReference type="OMA" id="TDDYKHE"/>
<keyword evidence="3" id="KW-1185">Reference proteome</keyword>
<dbReference type="GO" id="GO:0045494">
    <property type="term" value="P:photoreceptor cell maintenance"/>
    <property type="evidence" value="ECO:0007669"/>
    <property type="project" value="InterPro"/>
</dbReference>
<accession>A0A913X7J6</accession>
<dbReference type="EnsemblMetazoa" id="XM_021044460.2">
    <property type="protein sequence ID" value="XP_020900119.1"/>
    <property type="gene ID" value="LOC110238775"/>
</dbReference>
<dbReference type="Proteomes" id="UP000887567">
    <property type="component" value="Unplaced"/>
</dbReference>
<reference evidence="2" key="1">
    <citation type="submission" date="2022-11" db="UniProtKB">
        <authorList>
            <consortium name="EnsemblMetazoa"/>
        </authorList>
    </citation>
    <scope>IDENTIFICATION</scope>
</reference>
<protein>
    <recommendedName>
        <fullName evidence="1">Thioredoxin domain-containing protein</fullName>
    </recommendedName>
</protein>
<dbReference type="InterPro" id="IPR029519">
    <property type="entry name" value="RdCVF2"/>
</dbReference>
<dbReference type="KEGG" id="epa:110238775"/>
<dbReference type="InterPro" id="IPR012336">
    <property type="entry name" value="Thioredoxin-like_fold"/>
</dbReference>
<dbReference type="PROSITE" id="PS51352">
    <property type="entry name" value="THIOREDOXIN_2"/>
    <property type="match status" value="1"/>
</dbReference>
<dbReference type="CDD" id="cd02964">
    <property type="entry name" value="TryX_like_family"/>
    <property type="match status" value="1"/>
</dbReference>
<dbReference type="AlphaFoldDB" id="A0A913X7J6"/>
<dbReference type="RefSeq" id="XP_020900119.1">
    <property type="nucleotide sequence ID" value="XM_021044460.2"/>
</dbReference>
<evidence type="ECO:0000259" key="1">
    <source>
        <dbReference type="PROSITE" id="PS51352"/>
    </source>
</evidence>
<dbReference type="GeneID" id="110238775"/>
<evidence type="ECO:0000313" key="3">
    <source>
        <dbReference type="Proteomes" id="UP000887567"/>
    </source>
</evidence>
<dbReference type="OrthoDB" id="409136at2759"/>
<dbReference type="GO" id="GO:0007600">
    <property type="term" value="P:sensory perception"/>
    <property type="evidence" value="ECO:0007669"/>
    <property type="project" value="InterPro"/>
</dbReference>
<feature type="domain" description="Thioredoxin" evidence="1">
    <location>
        <begin position="5"/>
        <end position="150"/>
    </location>
</feature>